<accession>N1WSM2</accession>
<comment type="caution">
    <text evidence="1">The sequence shown here is derived from an EMBL/GenBank/DDBJ whole genome shotgun (WGS) entry which is preliminary data.</text>
</comment>
<organism evidence="1 2">
    <name type="scientific">Psychroflexus gondwanensis ACAM 44</name>
    <dbReference type="NCBI Taxonomy" id="1189619"/>
    <lineage>
        <taxon>Bacteria</taxon>
        <taxon>Pseudomonadati</taxon>
        <taxon>Bacteroidota</taxon>
        <taxon>Flavobacteriia</taxon>
        <taxon>Flavobacteriales</taxon>
        <taxon>Flavobacteriaceae</taxon>
        <taxon>Psychroflexus</taxon>
    </lineage>
</organism>
<dbReference type="Pfam" id="PF05635">
    <property type="entry name" value="23S_rRNA_IVP"/>
    <property type="match status" value="1"/>
</dbReference>
<dbReference type="STRING" id="1189619.pgond44_05500"/>
<evidence type="ECO:0000313" key="1">
    <source>
        <dbReference type="EMBL" id="EMY81970.1"/>
    </source>
</evidence>
<dbReference type="NCBIfam" id="TIGR02436">
    <property type="entry name" value="four helix bundle protein"/>
    <property type="match status" value="1"/>
</dbReference>
<dbReference type="SUPFAM" id="SSF158446">
    <property type="entry name" value="IVS-encoded protein-like"/>
    <property type="match status" value="1"/>
</dbReference>
<dbReference type="PIRSF" id="PIRSF035652">
    <property type="entry name" value="CHP02436"/>
    <property type="match status" value="1"/>
</dbReference>
<name>N1WSM2_9FLAO</name>
<dbReference type="Proteomes" id="UP000012317">
    <property type="component" value="Unassembled WGS sequence"/>
</dbReference>
<keyword evidence="2" id="KW-1185">Reference proteome</keyword>
<dbReference type="InterPro" id="IPR012657">
    <property type="entry name" value="23S_rRNA-intervening_sequence"/>
</dbReference>
<protein>
    <recommendedName>
        <fullName evidence="3">Four helix bundle protein</fullName>
    </recommendedName>
</protein>
<dbReference type="Gene3D" id="1.20.1440.60">
    <property type="entry name" value="23S rRNA-intervening sequence"/>
    <property type="match status" value="1"/>
</dbReference>
<gene>
    <name evidence="1" type="ORF">pgond44_05500</name>
</gene>
<proteinExistence type="predicted"/>
<dbReference type="EMBL" id="APLF01000004">
    <property type="protein sequence ID" value="EMY81970.1"/>
    <property type="molecule type" value="Genomic_DNA"/>
</dbReference>
<dbReference type="InterPro" id="IPR036583">
    <property type="entry name" value="23S_rRNA_IVS_sf"/>
</dbReference>
<dbReference type="RefSeq" id="WP_003437686.1">
    <property type="nucleotide sequence ID" value="NZ_APLF01000004.1"/>
</dbReference>
<evidence type="ECO:0008006" key="3">
    <source>
        <dbReference type="Google" id="ProtNLM"/>
    </source>
</evidence>
<dbReference type="AlphaFoldDB" id="N1WSM2"/>
<evidence type="ECO:0000313" key="2">
    <source>
        <dbReference type="Proteomes" id="UP000012317"/>
    </source>
</evidence>
<dbReference type="PANTHER" id="PTHR38471:SF2">
    <property type="entry name" value="FOUR HELIX BUNDLE PROTEIN"/>
    <property type="match status" value="1"/>
</dbReference>
<sequence>MTSAELEYRLIDFAVGCIKLTKTVVKSFAAEHMSGQLIRSSTSSALNYSESIGASSYRDYINKMQICLKELRESKTNLIIQSKSDFYEDNKATEYLIEEANELVKIFSKSIATSKQNNKKI</sequence>
<dbReference type="eggNOG" id="ENOG5030U28">
    <property type="taxonomic scope" value="Bacteria"/>
</dbReference>
<reference evidence="1 2" key="1">
    <citation type="journal article" date="2014" name="Genome Biol. Evol.">
        <title>Extensive gene acquisition in the extremely psychrophilic bacterial species Psychroflexus torquis and the link to sea-ice ecosystem specialism.</title>
        <authorList>
            <person name="Feng S."/>
            <person name="Powell S.M."/>
            <person name="Wilson R."/>
            <person name="Bowman J.P."/>
        </authorList>
    </citation>
    <scope>NUCLEOTIDE SEQUENCE [LARGE SCALE GENOMIC DNA]</scope>
    <source>
        <strain evidence="1 2">ACAM 44</strain>
    </source>
</reference>
<dbReference type="PANTHER" id="PTHR38471">
    <property type="entry name" value="FOUR HELIX BUNDLE PROTEIN"/>
    <property type="match status" value="1"/>
</dbReference>